<evidence type="ECO:0000313" key="2">
    <source>
        <dbReference type="EMBL" id="PTB41240.1"/>
    </source>
</evidence>
<organism evidence="2 3">
    <name type="scientific">Trichoderma asperellum (strain ATCC 204424 / CBS 433.97 / NBRC 101777)</name>
    <dbReference type="NCBI Taxonomy" id="1042311"/>
    <lineage>
        <taxon>Eukaryota</taxon>
        <taxon>Fungi</taxon>
        <taxon>Dikarya</taxon>
        <taxon>Ascomycota</taxon>
        <taxon>Pezizomycotina</taxon>
        <taxon>Sordariomycetes</taxon>
        <taxon>Hypocreomycetidae</taxon>
        <taxon>Hypocreales</taxon>
        <taxon>Hypocreaceae</taxon>
        <taxon>Trichoderma</taxon>
    </lineage>
</organism>
<name>A0A2T3Z8X9_TRIA4</name>
<dbReference type="Proteomes" id="UP000240493">
    <property type="component" value="Unassembled WGS sequence"/>
</dbReference>
<evidence type="ECO:0000313" key="3">
    <source>
        <dbReference type="Proteomes" id="UP000240493"/>
    </source>
</evidence>
<reference evidence="2 3" key="1">
    <citation type="submission" date="2016-07" db="EMBL/GenBank/DDBJ databases">
        <title>Multiple horizontal gene transfer events from other fungi enriched the ability of initially mycotrophic Trichoderma (Ascomycota) to feed on dead plant biomass.</title>
        <authorList>
            <consortium name="DOE Joint Genome Institute"/>
            <person name="Aerts A."/>
            <person name="Atanasova L."/>
            <person name="Chenthamara K."/>
            <person name="Zhang J."/>
            <person name="Grujic M."/>
            <person name="Henrissat B."/>
            <person name="Kuo A."/>
            <person name="Salamov A."/>
            <person name="Lipzen A."/>
            <person name="Labutti K."/>
            <person name="Barry K."/>
            <person name="Miao Y."/>
            <person name="Rahimi M.J."/>
            <person name="Shen Q."/>
            <person name="Grigoriev I.V."/>
            <person name="Kubicek C.P."/>
            <person name="Druzhinina I.S."/>
        </authorList>
    </citation>
    <scope>NUCLEOTIDE SEQUENCE [LARGE SCALE GENOMIC DNA]</scope>
    <source>
        <strain evidence="2 3">CBS 433.97</strain>
    </source>
</reference>
<keyword evidence="3" id="KW-1185">Reference proteome</keyword>
<feature type="region of interest" description="Disordered" evidence="1">
    <location>
        <begin position="1"/>
        <end position="25"/>
    </location>
</feature>
<accession>A0A2T3Z8X9</accession>
<dbReference type="AlphaFoldDB" id="A0A2T3Z8X9"/>
<protein>
    <submittedName>
        <fullName evidence="2">Uncharacterized protein</fullName>
    </submittedName>
</protein>
<dbReference type="EMBL" id="KZ679261">
    <property type="protein sequence ID" value="PTB41240.1"/>
    <property type="molecule type" value="Genomic_DNA"/>
</dbReference>
<sequence>MKTPAPRASRKPNGPPRRPSKKARARLTQCPRRAFSYVLIQSPPERGIFFPFSQVISLTQFLLLCQVFVIVFRKLPEPIVGRAVGIFAERNYLIRKVVGSNATM</sequence>
<evidence type="ECO:0000256" key="1">
    <source>
        <dbReference type="SAM" id="MobiDB-lite"/>
    </source>
</evidence>
<gene>
    <name evidence="2" type="ORF">M441DRAFT_395147</name>
</gene>
<proteinExistence type="predicted"/>